<dbReference type="PROSITE" id="PS50977">
    <property type="entry name" value="HTH_TETR_2"/>
    <property type="match status" value="1"/>
</dbReference>
<evidence type="ECO:0000256" key="4">
    <source>
        <dbReference type="PROSITE-ProRule" id="PRU00335"/>
    </source>
</evidence>
<reference evidence="7 8" key="1">
    <citation type="submission" date="2023-11" db="EMBL/GenBank/DDBJ databases">
        <authorList>
            <person name="Xu M."/>
            <person name="Jiang T."/>
        </authorList>
    </citation>
    <scope>NUCLEOTIDE SEQUENCE [LARGE SCALE GENOMIC DNA]</scope>
    <source>
        <strain evidence="7 8">SD</strain>
    </source>
</reference>
<feature type="DNA-binding region" description="H-T-H motif" evidence="4">
    <location>
        <begin position="38"/>
        <end position="57"/>
    </location>
</feature>
<feature type="domain" description="HTH tetR-type" evidence="6">
    <location>
        <begin position="15"/>
        <end position="75"/>
    </location>
</feature>
<dbReference type="InterPro" id="IPR009057">
    <property type="entry name" value="Homeodomain-like_sf"/>
</dbReference>
<dbReference type="InterPro" id="IPR001647">
    <property type="entry name" value="HTH_TetR"/>
</dbReference>
<dbReference type="InterPro" id="IPR025996">
    <property type="entry name" value="MT1864/Rv1816-like_C"/>
</dbReference>
<dbReference type="SUPFAM" id="SSF46689">
    <property type="entry name" value="Homeodomain-like"/>
    <property type="match status" value="1"/>
</dbReference>
<dbReference type="PANTHER" id="PTHR30055:SF146">
    <property type="entry name" value="HTH-TYPE TRANSCRIPTIONAL DUAL REGULATOR CECR"/>
    <property type="match status" value="1"/>
</dbReference>
<keyword evidence="3" id="KW-0804">Transcription</keyword>
<evidence type="ECO:0000256" key="1">
    <source>
        <dbReference type="ARBA" id="ARBA00023015"/>
    </source>
</evidence>
<keyword evidence="8" id="KW-1185">Reference proteome</keyword>
<accession>A0ABU4VHG3</accession>
<keyword evidence="2 4" id="KW-0238">DNA-binding</keyword>
<protein>
    <submittedName>
        <fullName evidence="7">TetR/AcrR family transcriptional regulator</fullName>
    </submittedName>
</protein>
<dbReference type="InterPro" id="IPR023772">
    <property type="entry name" value="DNA-bd_HTH_TetR-type_CS"/>
</dbReference>
<comment type="caution">
    <text evidence="7">The sequence shown here is derived from an EMBL/GenBank/DDBJ whole genome shotgun (WGS) entry which is preliminary data.</text>
</comment>
<evidence type="ECO:0000256" key="2">
    <source>
        <dbReference type="ARBA" id="ARBA00023125"/>
    </source>
</evidence>
<gene>
    <name evidence="7" type="ORF">SK069_06675</name>
</gene>
<dbReference type="PANTHER" id="PTHR30055">
    <property type="entry name" value="HTH-TYPE TRANSCRIPTIONAL REGULATOR RUTR"/>
    <property type="match status" value="1"/>
</dbReference>
<name>A0ABU4VHG3_9ACTN</name>
<dbReference type="RefSeq" id="WP_319953419.1">
    <property type="nucleotide sequence ID" value="NZ_JAXAVX010000002.1"/>
</dbReference>
<evidence type="ECO:0000259" key="6">
    <source>
        <dbReference type="PROSITE" id="PS50977"/>
    </source>
</evidence>
<dbReference type="PROSITE" id="PS01081">
    <property type="entry name" value="HTH_TETR_1"/>
    <property type="match status" value="1"/>
</dbReference>
<evidence type="ECO:0000256" key="5">
    <source>
        <dbReference type="SAM" id="MobiDB-lite"/>
    </source>
</evidence>
<dbReference type="Pfam" id="PF13305">
    <property type="entry name" value="TetR_C_33"/>
    <property type="match status" value="1"/>
</dbReference>
<proteinExistence type="predicted"/>
<dbReference type="PRINTS" id="PR00455">
    <property type="entry name" value="HTHTETR"/>
</dbReference>
<dbReference type="EMBL" id="JAXAVX010000002">
    <property type="protein sequence ID" value="MDX8151267.1"/>
    <property type="molecule type" value="Genomic_DNA"/>
</dbReference>
<evidence type="ECO:0000256" key="3">
    <source>
        <dbReference type="ARBA" id="ARBA00023163"/>
    </source>
</evidence>
<dbReference type="Proteomes" id="UP001277761">
    <property type="component" value="Unassembled WGS sequence"/>
</dbReference>
<dbReference type="Gene3D" id="1.10.10.60">
    <property type="entry name" value="Homeodomain-like"/>
    <property type="match status" value="1"/>
</dbReference>
<dbReference type="InterPro" id="IPR036271">
    <property type="entry name" value="Tet_transcr_reg_TetR-rel_C_sf"/>
</dbReference>
<evidence type="ECO:0000313" key="7">
    <source>
        <dbReference type="EMBL" id="MDX8151267.1"/>
    </source>
</evidence>
<feature type="region of interest" description="Disordered" evidence="5">
    <location>
        <begin position="215"/>
        <end position="237"/>
    </location>
</feature>
<dbReference type="Gene3D" id="1.10.357.10">
    <property type="entry name" value="Tetracycline Repressor, domain 2"/>
    <property type="match status" value="1"/>
</dbReference>
<dbReference type="Pfam" id="PF00440">
    <property type="entry name" value="TetR_N"/>
    <property type="match status" value="1"/>
</dbReference>
<dbReference type="InterPro" id="IPR050109">
    <property type="entry name" value="HTH-type_TetR-like_transc_reg"/>
</dbReference>
<evidence type="ECO:0000313" key="8">
    <source>
        <dbReference type="Proteomes" id="UP001277761"/>
    </source>
</evidence>
<sequence>MSSTPATGRVATRRTRTRAALLEAAERAFVRHGFNGVTMERLAEEADVSVGSIYGHFSNKDGLYVAVATRAVELFGEYLQRAYAASDSPLEQVMTAGDAYLRFHLEHPGRFRFIAFDGVESRPSIANDAEDRVLAERLAAVLDGFRDRIGAAVACGEAGPHVDPELTARFLFGAWNGMVALTLRHDALGLDDAGISACTMQARRIVVEGLTAPAHRGGDGRATARLLDLPSAPPATG</sequence>
<organism evidence="7 8">
    <name type="scientific">Patulibacter brassicae</name>
    <dbReference type="NCBI Taxonomy" id="1705717"/>
    <lineage>
        <taxon>Bacteria</taxon>
        <taxon>Bacillati</taxon>
        <taxon>Actinomycetota</taxon>
        <taxon>Thermoleophilia</taxon>
        <taxon>Solirubrobacterales</taxon>
        <taxon>Patulibacteraceae</taxon>
        <taxon>Patulibacter</taxon>
    </lineage>
</organism>
<dbReference type="SUPFAM" id="SSF48498">
    <property type="entry name" value="Tetracyclin repressor-like, C-terminal domain"/>
    <property type="match status" value="1"/>
</dbReference>
<keyword evidence="1" id="KW-0805">Transcription regulation</keyword>